<organism evidence="2">
    <name type="scientific">Castor canadensis</name>
    <name type="common">American beaver</name>
    <dbReference type="NCBI Taxonomy" id="51338"/>
    <lineage>
        <taxon>Eukaryota</taxon>
        <taxon>Metazoa</taxon>
        <taxon>Chordata</taxon>
        <taxon>Craniata</taxon>
        <taxon>Vertebrata</taxon>
        <taxon>Euteleostomi</taxon>
        <taxon>Mammalia</taxon>
        <taxon>Eutheria</taxon>
        <taxon>Euarchontoglires</taxon>
        <taxon>Glires</taxon>
        <taxon>Rodentia</taxon>
        <taxon>Castorimorpha</taxon>
        <taxon>Castoridae</taxon>
        <taxon>Castor</taxon>
    </lineage>
</organism>
<feature type="domain" description="UBC core" evidence="1">
    <location>
        <begin position="10"/>
        <end position="81"/>
    </location>
</feature>
<protein>
    <recommendedName>
        <fullName evidence="1">UBC core domain-containing protein</fullName>
    </recommendedName>
</protein>
<dbReference type="Gene3D" id="3.10.110.10">
    <property type="entry name" value="Ubiquitin Conjugating Enzyme"/>
    <property type="match status" value="1"/>
</dbReference>
<dbReference type="SUPFAM" id="SSF54495">
    <property type="entry name" value="UBC-like"/>
    <property type="match status" value="1"/>
</dbReference>
<evidence type="ECO:0000259" key="1">
    <source>
        <dbReference type="PROSITE" id="PS50127"/>
    </source>
</evidence>
<evidence type="ECO:0000313" key="2">
    <source>
        <dbReference type="Ensembl" id="ENSCCNP00000027033.1"/>
    </source>
</evidence>
<dbReference type="AlphaFoldDB" id="A0A8C0ZXQ5"/>
<dbReference type="InterPro" id="IPR000608">
    <property type="entry name" value="UBC"/>
</dbReference>
<sequence length="81" mass="9161">MEVSTGVEVPCNFCLLEELEERQKGVGDGMVNWCLEDEEDMTLIRWTDMIIGPVRTNYKNRIDSLKVGGTKYPEAPPSVNL</sequence>
<accession>A0A8C0ZXQ5</accession>
<proteinExistence type="predicted"/>
<dbReference type="InterPro" id="IPR016135">
    <property type="entry name" value="UBQ-conjugating_enzyme/RWD"/>
</dbReference>
<reference evidence="2" key="1">
    <citation type="submission" date="2023-09" db="UniProtKB">
        <authorList>
            <consortium name="Ensembl"/>
        </authorList>
    </citation>
    <scope>IDENTIFICATION</scope>
</reference>
<dbReference type="PROSITE" id="PS50127">
    <property type="entry name" value="UBC_2"/>
    <property type="match status" value="1"/>
</dbReference>
<name>A0A8C0ZXQ5_CASCN</name>
<dbReference type="Ensembl" id="ENSCCNT00000034243.1">
    <property type="protein sequence ID" value="ENSCCNP00000027033.1"/>
    <property type="gene ID" value="ENSCCNG00000026177.1"/>
</dbReference>